<evidence type="ECO:0000256" key="13">
    <source>
        <dbReference type="RuleBase" id="RU364098"/>
    </source>
</evidence>
<evidence type="ECO:0000256" key="2">
    <source>
        <dbReference type="ARBA" id="ARBA00001966"/>
    </source>
</evidence>
<evidence type="ECO:0000313" key="15">
    <source>
        <dbReference type="EMBL" id="ACT69313.1"/>
    </source>
</evidence>
<reference evidence="15 16" key="1">
    <citation type="journal article" date="2009" name="Nucleic Acids Res.">
        <title>Analysis of complete genome sequence of Neorickettsia risticii: causative agent of Potomac horse fever.</title>
        <authorList>
            <person name="Lin M."/>
            <person name="Zhang C."/>
            <person name="Gibson K."/>
            <person name="Rikihisa Y."/>
        </authorList>
    </citation>
    <scope>NUCLEOTIDE SEQUENCE [LARGE SCALE GENOMIC DNA]</scope>
    <source>
        <strain evidence="15 16">Illinois</strain>
    </source>
</reference>
<sequence>MPHVVTEKCLKCKYTDCVEVCPVDCFHEAGEYLVIDPDVCIDCGVCVPECPIEAIINDETYIDGKSLEEIISVSDTSLLTKKQLDARFMVVFNRERAAELPLIVMKKDPLDGAEKWAEVPNKIRYIKQTESKENGIENS</sequence>
<gene>
    <name evidence="15" type="ordered locus">NRI_0323</name>
</gene>
<proteinExistence type="predicted"/>
<dbReference type="PANTHER" id="PTHR42859:SF2">
    <property type="entry name" value="FERREDOXIN"/>
    <property type="match status" value="1"/>
</dbReference>
<dbReference type="InterPro" id="IPR017900">
    <property type="entry name" value="4Fe4S_Fe_S_CS"/>
</dbReference>
<dbReference type="PRINTS" id="PR00354">
    <property type="entry name" value="7FE8SFRDOXIN"/>
</dbReference>
<dbReference type="RefSeq" id="WP_015816203.1">
    <property type="nucleotide sequence ID" value="NC_013009.1"/>
</dbReference>
<keyword evidence="7 13" id="KW-0479">Metal-binding</keyword>
<evidence type="ECO:0000259" key="14">
    <source>
        <dbReference type="PROSITE" id="PS51379"/>
    </source>
</evidence>
<dbReference type="KEGG" id="nri:NRI_0323"/>
<dbReference type="InterPro" id="IPR050294">
    <property type="entry name" value="RnfB_subfamily"/>
</dbReference>
<organism evidence="15 16">
    <name type="scientific">Neorickettsia risticii (strain Illinois)</name>
    <dbReference type="NCBI Taxonomy" id="434131"/>
    <lineage>
        <taxon>Bacteria</taxon>
        <taxon>Pseudomonadati</taxon>
        <taxon>Pseudomonadota</taxon>
        <taxon>Alphaproteobacteria</taxon>
        <taxon>Rickettsiales</taxon>
        <taxon>Anaplasmataceae</taxon>
        <taxon>Neorickettsia</taxon>
    </lineage>
</organism>
<dbReference type="InterPro" id="IPR000813">
    <property type="entry name" value="7Fe_ferredoxin"/>
</dbReference>
<dbReference type="PROSITE" id="PS51379">
    <property type="entry name" value="4FE4S_FER_2"/>
    <property type="match status" value="2"/>
</dbReference>
<keyword evidence="10 13" id="KW-0408">Iron</keyword>
<evidence type="ECO:0000256" key="11">
    <source>
        <dbReference type="ARBA" id="ARBA00023014"/>
    </source>
</evidence>
<comment type="cofactor">
    <cofactor evidence="1 13">
        <name>[3Fe-4S] cluster</name>
        <dbReference type="ChEBI" id="CHEBI:21137"/>
    </cofactor>
</comment>
<dbReference type="EMBL" id="CP001431">
    <property type="protein sequence ID" value="ACT69313.1"/>
    <property type="molecule type" value="Genomic_DNA"/>
</dbReference>
<dbReference type="STRING" id="434131.NRI_0323"/>
<keyword evidence="8 13" id="KW-0677">Repeat</keyword>
<dbReference type="Proteomes" id="UP000001627">
    <property type="component" value="Chromosome"/>
</dbReference>
<name>C6V4J3_NEORI</name>
<dbReference type="SUPFAM" id="SSF54862">
    <property type="entry name" value="4Fe-4S ferredoxins"/>
    <property type="match status" value="1"/>
</dbReference>
<evidence type="ECO:0000256" key="9">
    <source>
        <dbReference type="ARBA" id="ARBA00022982"/>
    </source>
</evidence>
<dbReference type="GO" id="GO:0051538">
    <property type="term" value="F:3 iron, 4 sulfur cluster binding"/>
    <property type="evidence" value="ECO:0007669"/>
    <property type="project" value="UniProtKB-KW"/>
</dbReference>
<dbReference type="Pfam" id="PF11953">
    <property type="entry name" value="DUF3470"/>
    <property type="match status" value="1"/>
</dbReference>
<keyword evidence="9 13" id="KW-0249">Electron transport</keyword>
<keyword evidence="6 13" id="KW-0004">4Fe-4S</keyword>
<dbReference type="GO" id="GO:0051539">
    <property type="term" value="F:4 iron, 4 sulfur cluster binding"/>
    <property type="evidence" value="ECO:0007669"/>
    <property type="project" value="UniProtKB-KW"/>
</dbReference>
<evidence type="ECO:0000256" key="3">
    <source>
        <dbReference type="ARBA" id="ARBA00003532"/>
    </source>
</evidence>
<dbReference type="GO" id="GO:0009055">
    <property type="term" value="F:electron transfer activity"/>
    <property type="evidence" value="ECO:0007669"/>
    <property type="project" value="InterPro"/>
</dbReference>
<evidence type="ECO:0000256" key="10">
    <source>
        <dbReference type="ARBA" id="ARBA00023004"/>
    </source>
</evidence>
<dbReference type="AlphaFoldDB" id="C6V4J3"/>
<dbReference type="Pfam" id="PF00037">
    <property type="entry name" value="Fer4"/>
    <property type="match status" value="1"/>
</dbReference>
<dbReference type="GO" id="GO:0046872">
    <property type="term" value="F:metal ion binding"/>
    <property type="evidence" value="ECO:0007669"/>
    <property type="project" value="UniProtKB-KW"/>
</dbReference>
<evidence type="ECO:0000313" key="16">
    <source>
        <dbReference type="Proteomes" id="UP000001627"/>
    </source>
</evidence>
<dbReference type="PANTHER" id="PTHR42859">
    <property type="entry name" value="OXIDOREDUCTASE"/>
    <property type="match status" value="1"/>
</dbReference>
<dbReference type="OrthoDB" id="9803397at2"/>
<feature type="domain" description="4Fe-4S ferredoxin-type" evidence="14">
    <location>
        <begin position="1"/>
        <end position="27"/>
    </location>
</feature>
<protein>
    <recommendedName>
        <fullName evidence="4 13">Ferredoxin</fullName>
    </recommendedName>
</protein>
<keyword evidence="12 13" id="KW-0003">3Fe-4S</keyword>
<dbReference type="Gene3D" id="3.30.70.20">
    <property type="match status" value="1"/>
</dbReference>
<feature type="domain" description="4Fe-4S ferredoxin-type" evidence="14">
    <location>
        <begin position="31"/>
        <end position="60"/>
    </location>
</feature>
<dbReference type="PROSITE" id="PS00198">
    <property type="entry name" value="4FE4S_FER_1"/>
    <property type="match status" value="1"/>
</dbReference>
<evidence type="ECO:0000256" key="4">
    <source>
        <dbReference type="ARBA" id="ARBA00013529"/>
    </source>
</evidence>
<evidence type="ECO:0000256" key="6">
    <source>
        <dbReference type="ARBA" id="ARBA00022485"/>
    </source>
</evidence>
<dbReference type="HOGENOM" id="CLU_139698_0_0_5"/>
<evidence type="ECO:0000256" key="5">
    <source>
        <dbReference type="ARBA" id="ARBA00022448"/>
    </source>
</evidence>
<comment type="function">
    <text evidence="3 13">Ferredoxins are iron-sulfur proteins that transfer electrons in a wide variety of metabolic reactions.</text>
</comment>
<evidence type="ECO:0000256" key="7">
    <source>
        <dbReference type="ARBA" id="ARBA00022723"/>
    </source>
</evidence>
<dbReference type="InterPro" id="IPR017896">
    <property type="entry name" value="4Fe4S_Fe-S-bd"/>
</dbReference>
<evidence type="ECO:0000256" key="8">
    <source>
        <dbReference type="ARBA" id="ARBA00022737"/>
    </source>
</evidence>
<evidence type="ECO:0000256" key="12">
    <source>
        <dbReference type="ARBA" id="ARBA00023291"/>
    </source>
</evidence>
<keyword evidence="5 13" id="KW-0813">Transport</keyword>
<keyword evidence="16" id="KW-1185">Reference proteome</keyword>
<keyword evidence="11 13" id="KW-0411">Iron-sulfur</keyword>
<comment type="cofactor">
    <cofactor evidence="2 13">
        <name>[4Fe-4S] cluster</name>
        <dbReference type="ChEBI" id="CHEBI:49883"/>
    </cofactor>
</comment>
<dbReference type="eggNOG" id="COG1146">
    <property type="taxonomic scope" value="Bacteria"/>
</dbReference>
<dbReference type="InterPro" id="IPR022569">
    <property type="entry name" value="Fd_C"/>
</dbReference>
<accession>C6V4J3</accession>
<evidence type="ECO:0000256" key="1">
    <source>
        <dbReference type="ARBA" id="ARBA00001927"/>
    </source>
</evidence>